<name>A0A8S9NR34_BRACR</name>
<dbReference type="Proteomes" id="UP000712600">
    <property type="component" value="Unassembled WGS sequence"/>
</dbReference>
<evidence type="ECO:0000256" key="1">
    <source>
        <dbReference type="SAM" id="MobiDB-lite"/>
    </source>
</evidence>
<feature type="domain" description="PCFS4-like zinc finger" evidence="3">
    <location>
        <begin position="111"/>
        <end position="162"/>
    </location>
</feature>
<comment type="caution">
    <text evidence="4">The sequence shown here is derived from an EMBL/GenBank/DDBJ whole genome shotgun (WGS) entry which is preliminary data.</text>
</comment>
<dbReference type="EMBL" id="QGKX02001521">
    <property type="protein sequence ID" value="KAF3507324.1"/>
    <property type="molecule type" value="Genomic_DNA"/>
</dbReference>
<feature type="compositionally biased region" description="Basic and acidic residues" evidence="1">
    <location>
        <begin position="38"/>
        <end position="54"/>
    </location>
</feature>
<accession>A0A8S9NR34</accession>
<protein>
    <recommendedName>
        <fullName evidence="3">PCFS4-like zinc finger domain-containing protein</fullName>
    </recommendedName>
</protein>
<gene>
    <name evidence="4" type="ORF">F2Q69_00001766</name>
</gene>
<feature type="signal peptide" evidence="2">
    <location>
        <begin position="1"/>
        <end position="21"/>
    </location>
</feature>
<evidence type="ECO:0000256" key="2">
    <source>
        <dbReference type="SAM" id="SignalP"/>
    </source>
</evidence>
<dbReference type="Pfam" id="PF23228">
    <property type="entry name" value="zf_PCFS4"/>
    <property type="match status" value="1"/>
</dbReference>
<feature type="compositionally biased region" description="Polar residues" evidence="1">
    <location>
        <begin position="27"/>
        <end position="37"/>
    </location>
</feature>
<feature type="region of interest" description="Disordered" evidence="1">
    <location>
        <begin position="27"/>
        <end position="56"/>
    </location>
</feature>
<evidence type="ECO:0000259" key="3">
    <source>
        <dbReference type="Pfam" id="PF23228"/>
    </source>
</evidence>
<sequence>MSGKLTLFLNVILGLPAKSQSDSVWTLSSSSQNTNTHELPDASHVEKFDSKSKAENAPGQANMSALMEAVMKSGILSNNSTCDAIKEETFQNEVSPRALTLSAPSKLKTVDDQCACILCGEMFVDCFSQEVARWMFKGASYFTIAPANSEANGLIVHTGCLTKSSLPSLEVGKAIKQVS</sequence>
<feature type="chain" id="PRO_5035839296" description="PCFS4-like zinc finger domain-containing protein" evidence="2">
    <location>
        <begin position="22"/>
        <end position="179"/>
    </location>
</feature>
<proteinExistence type="predicted"/>
<keyword evidence="2" id="KW-0732">Signal</keyword>
<dbReference type="InterPro" id="IPR057242">
    <property type="entry name" value="PCFS4-like"/>
</dbReference>
<evidence type="ECO:0000313" key="4">
    <source>
        <dbReference type="EMBL" id="KAF3507324.1"/>
    </source>
</evidence>
<reference evidence="4" key="1">
    <citation type="submission" date="2019-12" db="EMBL/GenBank/DDBJ databases">
        <title>Genome sequencing and annotation of Brassica cretica.</title>
        <authorList>
            <person name="Studholme D.J."/>
            <person name="Sarris P."/>
        </authorList>
    </citation>
    <scope>NUCLEOTIDE SEQUENCE</scope>
    <source>
        <strain evidence="4">PFS-109/04</strain>
        <tissue evidence="4">Leaf</tissue>
    </source>
</reference>
<evidence type="ECO:0000313" key="5">
    <source>
        <dbReference type="Proteomes" id="UP000712600"/>
    </source>
</evidence>
<organism evidence="4 5">
    <name type="scientific">Brassica cretica</name>
    <name type="common">Mustard</name>
    <dbReference type="NCBI Taxonomy" id="69181"/>
    <lineage>
        <taxon>Eukaryota</taxon>
        <taxon>Viridiplantae</taxon>
        <taxon>Streptophyta</taxon>
        <taxon>Embryophyta</taxon>
        <taxon>Tracheophyta</taxon>
        <taxon>Spermatophyta</taxon>
        <taxon>Magnoliopsida</taxon>
        <taxon>eudicotyledons</taxon>
        <taxon>Gunneridae</taxon>
        <taxon>Pentapetalae</taxon>
        <taxon>rosids</taxon>
        <taxon>malvids</taxon>
        <taxon>Brassicales</taxon>
        <taxon>Brassicaceae</taxon>
        <taxon>Brassiceae</taxon>
        <taxon>Brassica</taxon>
    </lineage>
</organism>
<dbReference type="AlphaFoldDB" id="A0A8S9NR34"/>